<evidence type="ECO:0000256" key="1">
    <source>
        <dbReference type="SAM" id="Coils"/>
    </source>
</evidence>
<keyword evidence="2" id="KW-0812">Transmembrane</keyword>
<dbReference type="PANTHER" id="PTHR30469">
    <property type="entry name" value="MULTIDRUG RESISTANCE PROTEIN MDTA"/>
    <property type="match status" value="1"/>
</dbReference>
<dbReference type="EMBL" id="JAEAGR010000015">
    <property type="protein sequence ID" value="MBH1941862.1"/>
    <property type="molecule type" value="Genomic_DNA"/>
</dbReference>
<name>A0A8J7KXJ7_9FIRM</name>
<keyword evidence="4" id="KW-1185">Reference proteome</keyword>
<organism evidence="3 4">
    <name type="scientific">Mobilitalea sibirica</name>
    <dbReference type="NCBI Taxonomy" id="1462919"/>
    <lineage>
        <taxon>Bacteria</taxon>
        <taxon>Bacillati</taxon>
        <taxon>Bacillota</taxon>
        <taxon>Clostridia</taxon>
        <taxon>Lachnospirales</taxon>
        <taxon>Lachnospiraceae</taxon>
        <taxon>Mobilitalea</taxon>
    </lineage>
</organism>
<keyword evidence="2" id="KW-0472">Membrane</keyword>
<evidence type="ECO:0000313" key="3">
    <source>
        <dbReference type="EMBL" id="MBH1941862.1"/>
    </source>
</evidence>
<dbReference type="AlphaFoldDB" id="A0A8J7KXJ7"/>
<dbReference type="GO" id="GO:0015562">
    <property type="term" value="F:efflux transmembrane transporter activity"/>
    <property type="evidence" value="ECO:0007669"/>
    <property type="project" value="TreeGrafter"/>
</dbReference>
<sequence length="365" mass="41037">MSRKKKVLLHIGAYALIIMVLFSLFSEQLSGDELVTVTTVTSQKGTFYEDITFSGAIDFNVKTVHEAPFFLEIDEVFLPAGTLVKEGDVVASCEGYQVEKSILQMESALQTMKNELKVLKEGFSGITDPDQKRALEIQIRLKEIAVEEAQADFDLVKQSFNENFELIARVDGKLTIQNLAEGRQVATGDVLFEIADPETMEAVFTSPASQEEYVKLGDKITVEVIVYKRGENLDWVRDNQALKLEVKSKKIEAGICTYKADIAPDKNERIDPQQLQVSMTLPTVTYSRLLPHGSIQREMGSSYIYVVNTVRRLFNVEHYVEKLEVNVMDSNEYYTAVSGETLTGYNIVYTANGPLKNGQRVRIED</sequence>
<keyword evidence="2" id="KW-1133">Transmembrane helix</keyword>
<evidence type="ECO:0000256" key="2">
    <source>
        <dbReference type="SAM" id="Phobius"/>
    </source>
</evidence>
<dbReference type="Proteomes" id="UP000623269">
    <property type="component" value="Unassembled WGS sequence"/>
</dbReference>
<protein>
    <submittedName>
        <fullName evidence="3">Efflux RND transporter periplasmic adaptor subunit</fullName>
    </submittedName>
</protein>
<dbReference type="GO" id="GO:1990281">
    <property type="term" value="C:efflux pump complex"/>
    <property type="evidence" value="ECO:0007669"/>
    <property type="project" value="TreeGrafter"/>
</dbReference>
<dbReference type="RefSeq" id="WP_197662111.1">
    <property type="nucleotide sequence ID" value="NZ_JAEAGR010000015.1"/>
</dbReference>
<reference evidence="3" key="1">
    <citation type="submission" date="2020-12" db="EMBL/GenBank/DDBJ databases">
        <title>M. sibirica DSM 26468T genome.</title>
        <authorList>
            <person name="Thieme N."/>
            <person name="Rettenmaier R."/>
            <person name="Zverlov V."/>
            <person name="Liebl W."/>
        </authorList>
    </citation>
    <scope>NUCLEOTIDE SEQUENCE</scope>
    <source>
        <strain evidence="3">DSM 26468</strain>
    </source>
</reference>
<proteinExistence type="predicted"/>
<evidence type="ECO:0000313" key="4">
    <source>
        <dbReference type="Proteomes" id="UP000623269"/>
    </source>
</evidence>
<accession>A0A8J7KXJ7</accession>
<feature type="coiled-coil region" evidence="1">
    <location>
        <begin position="102"/>
        <end position="152"/>
    </location>
</feature>
<gene>
    <name evidence="3" type="ORF">I5677_13245</name>
</gene>
<comment type="caution">
    <text evidence="3">The sequence shown here is derived from an EMBL/GenBank/DDBJ whole genome shotgun (WGS) entry which is preliminary data.</text>
</comment>
<keyword evidence="1" id="KW-0175">Coiled coil</keyword>
<feature type="transmembrane region" description="Helical" evidence="2">
    <location>
        <begin position="7"/>
        <end position="25"/>
    </location>
</feature>